<name>A0A0D7AX11_9AGAR</name>
<sequence length="149" mass="16215">MASTTITATVDGYDATLLVIYPYSDMILESELGVIRSWFIAFNSNIPDVSNLYPSSTRSYPAAVLTASIPLVSSPLEAQHITGLVSTSKAWGRSPRETNSCIHIYAIDHILAQGFHSRRIVSALKNKLSSDTIRMKVEAALDNNIGISD</sequence>
<evidence type="ECO:0000313" key="1">
    <source>
        <dbReference type="EMBL" id="KIY62918.1"/>
    </source>
</evidence>
<reference evidence="1 2" key="1">
    <citation type="journal article" date="2015" name="Fungal Genet. Biol.">
        <title>Evolution of novel wood decay mechanisms in Agaricales revealed by the genome sequences of Fistulina hepatica and Cylindrobasidium torrendii.</title>
        <authorList>
            <person name="Floudas D."/>
            <person name="Held B.W."/>
            <person name="Riley R."/>
            <person name="Nagy L.G."/>
            <person name="Koehler G."/>
            <person name="Ransdell A.S."/>
            <person name="Younus H."/>
            <person name="Chow J."/>
            <person name="Chiniquy J."/>
            <person name="Lipzen A."/>
            <person name="Tritt A."/>
            <person name="Sun H."/>
            <person name="Haridas S."/>
            <person name="LaButti K."/>
            <person name="Ohm R.A."/>
            <person name="Kues U."/>
            <person name="Blanchette R.A."/>
            <person name="Grigoriev I.V."/>
            <person name="Minto R.E."/>
            <person name="Hibbett D.S."/>
        </authorList>
    </citation>
    <scope>NUCLEOTIDE SEQUENCE [LARGE SCALE GENOMIC DNA]</scope>
    <source>
        <strain evidence="1 2">FP15055 ss-10</strain>
    </source>
</reference>
<dbReference type="EMBL" id="KN880737">
    <property type="protein sequence ID" value="KIY62918.1"/>
    <property type="molecule type" value="Genomic_DNA"/>
</dbReference>
<gene>
    <name evidence="1" type="ORF">CYLTODRAFT_458583</name>
</gene>
<keyword evidence="2" id="KW-1185">Reference proteome</keyword>
<evidence type="ECO:0000313" key="2">
    <source>
        <dbReference type="Proteomes" id="UP000054007"/>
    </source>
</evidence>
<dbReference type="OrthoDB" id="2984947at2759"/>
<protein>
    <submittedName>
        <fullName evidence="1">Uncharacterized protein</fullName>
    </submittedName>
</protein>
<dbReference type="Proteomes" id="UP000054007">
    <property type="component" value="Unassembled WGS sequence"/>
</dbReference>
<accession>A0A0D7AX11</accession>
<organism evidence="1 2">
    <name type="scientific">Cylindrobasidium torrendii FP15055 ss-10</name>
    <dbReference type="NCBI Taxonomy" id="1314674"/>
    <lineage>
        <taxon>Eukaryota</taxon>
        <taxon>Fungi</taxon>
        <taxon>Dikarya</taxon>
        <taxon>Basidiomycota</taxon>
        <taxon>Agaricomycotina</taxon>
        <taxon>Agaricomycetes</taxon>
        <taxon>Agaricomycetidae</taxon>
        <taxon>Agaricales</taxon>
        <taxon>Marasmiineae</taxon>
        <taxon>Physalacriaceae</taxon>
        <taxon>Cylindrobasidium</taxon>
    </lineage>
</organism>
<proteinExistence type="predicted"/>
<dbReference type="AlphaFoldDB" id="A0A0D7AX11"/>